<evidence type="ECO:0000256" key="2">
    <source>
        <dbReference type="ARBA" id="ARBA00008779"/>
    </source>
</evidence>
<proteinExistence type="inferred from homology"/>
<dbReference type="SUPFAM" id="SSF53649">
    <property type="entry name" value="Alkaline phosphatase-like"/>
    <property type="match status" value="1"/>
</dbReference>
<evidence type="ECO:0000259" key="7">
    <source>
        <dbReference type="Pfam" id="PF00884"/>
    </source>
</evidence>
<dbReference type="GO" id="GO:0004065">
    <property type="term" value="F:arylsulfatase activity"/>
    <property type="evidence" value="ECO:0007669"/>
    <property type="project" value="TreeGrafter"/>
</dbReference>
<evidence type="ECO:0000256" key="3">
    <source>
        <dbReference type="ARBA" id="ARBA00022723"/>
    </source>
</evidence>
<organism evidence="8 9">
    <name type="scientific">Persicobacter diffluens</name>
    <dbReference type="NCBI Taxonomy" id="981"/>
    <lineage>
        <taxon>Bacteria</taxon>
        <taxon>Pseudomonadati</taxon>
        <taxon>Bacteroidota</taxon>
        <taxon>Cytophagia</taxon>
        <taxon>Cytophagales</taxon>
        <taxon>Persicobacteraceae</taxon>
        <taxon>Persicobacter</taxon>
    </lineage>
</organism>
<dbReference type="CDD" id="cd16144">
    <property type="entry name" value="ARS_like"/>
    <property type="match status" value="1"/>
</dbReference>
<evidence type="ECO:0000313" key="9">
    <source>
        <dbReference type="Proteomes" id="UP001310022"/>
    </source>
</evidence>
<keyword evidence="5" id="KW-0378">Hydrolase</keyword>
<dbReference type="EMBL" id="BQKE01000004">
    <property type="protein sequence ID" value="GJM64156.1"/>
    <property type="molecule type" value="Genomic_DNA"/>
</dbReference>
<evidence type="ECO:0000256" key="6">
    <source>
        <dbReference type="ARBA" id="ARBA00022837"/>
    </source>
</evidence>
<accession>A0AAN4W3S1</accession>
<reference evidence="8 9" key="1">
    <citation type="submission" date="2021-12" db="EMBL/GenBank/DDBJ databases">
        <title>Genome sequencing of bacteria with rrn-lacking chromosome and rrn-plasmid.</title>
        <authorList>
            <person name="Anda M."/>
            <person name="Iwasaki W."/>
        </authorList>
    </citation>
    <scope>NUCLEOTIDE SEQUENCE [LARGE SCALE GENOMIC DNA]</scope>
    <source>
        <strain evidence="8 9">NBRC 15940</strain>
    </source>
</reference>
<gene>
    <name evidence="8" type="ORF">PEDI_47080</name>
</gene>
<dbReference type="Gene3D" id="3.40.720.10">
    <property type="entry name" value="Alkaline Phosphatase, subunit A"/>
    <property type="match status" value="1"/>
</dbReference>
<keyword evidence="4" id="KW-0732">Signal</keyword>
<dbReference type="PROSITE" id="PS00149">
    <property type="entry name" value="SULFATASE_2"/>
    <property type="match status" value="1"/>
</dbReference>
<dbReference type="AlphaFoldDB" id="A0AAN4W3S1"/>
<protein>
    <submittedName>
        <fullName evidence="8">Sulfatase</fullName>
    </submittedName>
</protein>
<evidence type="ECO:0000256" key="4">
    <source>
        <dbReference type="ARBA" id="ARBA00022729"/>
    </source>
</evidence>
<name>A0AAN4W3S1_9BACT</name>
<comment type="similarity">
    <text evidence="2">Belongs to the sulfatase family.</text>
</comment>
<comment type="cofactor">
    <cofactor evidence="1">
        <name>Ca(2+)</name>
        <dbReference type="ChEBI" id="CHEBI:29108"/>
    </cofactor>
</comment>
<dbReference type="InterPro" id="IPR000917">
    <property type="entry name" value="Sulfatase_N"/>
</dbReference>
<evidence type="ECO:0000256" key="5">
    <source>
        <dbReference type="ARBA" id="ARBA00022801"/>
    </source>
</evidence>
<evidence type="ECO:0000256" key="1">
    <source>
        <dbReference type="ARBA" id="ARBA00001913"/>
    </source>
</evidence>
<keyword evidence="9" id="KW-1185">Reference proteome</keyword>
<evidence type="ECO:0000313" key="8">
    <source>
        <dbReference type="EMBL" id="GJM64156.1"/>
    </source>
</evidence>
<dbReference type="GO" id="GO:0046872">
    <property type="term" value="F:metal ion binding"/>
    <property type="evidence" value="ECO:0007669"/>
    <property type="project" value="UniProtKB-KW"/>
</dbReference>
<comment type="caution">
    <text evidence="8">The sequence shown here is derived from an EMBL/GenBank/DDBJ whole genome shotgun (WGS) entry which is preliminary data.</text>
</comment>
<dbReference type="PANTHER" id="PTHR42693:SF42">
    <property type="entry name" value="ARYLSULFATASE G"/>
    <property type="match status" value="1"/>
</dbReference>
<dbReference type="InterPro" id="IPR017850">
    <property type="entry name" value="Alkaline_phosphatase_core_sf"/>
</dbReference>
<dbReference type="Proteomes" id="UP001310022">
    <property type="component" value="Unassembled WGS sequence"/>
</dbReference>
<feature type="domain" description="Sulfatase N-terminal" evidence="7">
    <location>
        <begin position="10"/>
        <end position="353"/>
    </location>
</feature>
<dbReference type="PANTHER" id="PTHR42693">
    <property type="entry name" value="ARYLSULFATASE FAMILY MEMBER"/>
    <property type="match status" value="1"/>
</dbReference>
<keyword evidence="6" id="KW-0106">Calcium</keyword>
<dbReference type="Gene3D" id="3.30.1120.10">
    <property type="match status" value="1"/>
</dbReference>
<dbReference type="InterPro" id="IPR024607">
    <property type="entry name" value="Sulfatase_CS"/>
</dbReference>
<sequence length="509" mass="57069">MPISRAQNRPNVLFILVDDLGYHDLSFTGSSCYETPNIDQLASASVNFTQGYANCQVCSPSRASIMTGKFPARHGITEWIGAKEGEAWRTEGRHTKRLPATYAKGLSTSEFTIAEAFREEGYTTFFAGKWHIGDHGSLPEDHGFDINKGGYESGSPKGGYFSPFKNPALEDHQAGENLSFRLAKETGDFIQNQADIGKPFFAFLSFYAVHSPIQTDRDTWAKYRNKIEQKGVSPKGFEMGERKPIRLHQDNPVYAGLVEHMDQAVGHVLKALEESGTSDNTIVVFTSDNGGVVAGDSFSTSNAPLRAGKGFEFEGGIRVPFFIKLPNREFAQLKVNYPVIGSDFYPTLLALTGGKKYPSQYLDGKDLSPLFNGGNVEERPLIWHYPHYSNQGGAPASMIRLGNWKLIYDYDHEKSSLYHLANDVGEQFDLSAAYPEKREALLVMMKEYLDAVGAQEPPIDQQYDAKKEEAYLKKLELRLLPKVEEIRKEQQRIDYEPNADWWGSMLTYD</sequence>
<dbReference type="InterPro" id="IPR050738">
    <property type="entry name" value="Sulfatase"/>
</dbReference>
<dbReference type="Pfam" id="PF00884">
    <property type="entry name" value="Sulfatase"/>
    <property type="match status" value="1"/>
</dbReference>
<keyword evidence="3" id="KW-0479">Metal-binding</keyword>